<name>A0AAV4IMC2_9GAST</name>
<evidence type="ECO:0000313" key="2">
    <source>
        <dbReference type="Proteomes" id="UP000762676"/>
    </source>
</evidence>
<dbReference type="AlphaFoldDB" id="A0AAV4IMC2"/>
<dbReference type="PANTHER" id="PTHR36688">
    <property type="entry name" value="ENDO/EXONUCLEASE/PHOSPHATASE DOMAIN-CONTAINING PROTEIN"/>
    <property type="match status" value="1"/>
</dbReference>
<reference evidence="1 2" key="1">
    <citation type="journal article" date="2021" name="Elife">
        <title>Chloroplast acquisition without the gene transfer in kleptoplastic sea slugs, Plakobranchus ocellatus.</title>
        <authorList>
            <person name="Maeda T."/>
            <person name="Takahashi S."/>
            <person name="Yoshida T."/>
            <person name="Shimamura S."/>
            <person name="Takaki Y."/>
            <person name="Nagai Y."/>
            <person name="Toyoda A."/>
            <person name="Suzuki Y."/>
            <person name="Arimoto A."/>
            <person name="Ishii H."/>
            <person name="Satoh N."/>
            <person name="Nishiyama T."/>
            <person name="Hasebe M."/>
            <person name="Maruyama T."/>
            <person name="Minagawa J."/>
            <person name="Obokata J."/>
            <person name="Shigenobu S."/>
        </authorList>
    </citation>
    <scope>NUCLEOTIDE SEQUENCE [LARGE SCALE GENOMIC DNA]</scope>
</reference>
<sequence length="104" mass="12022">MKACEVWINNNTDENGAIWSFIIIPVPNSGDLYNTNNYRGISLMRILAKIYNMILNRIRTVTNPRLRMSQNGFRPGRSTVAQILTEKNYWKSEGQNPPGDHHHH</sequence>
<evidence type="ECO:0000313" key="1">
    <source>
        <dbReference type="EMBL" id="GFS11699.1"/>
    </source>
</evidence>
<gene>
    <name evidence="1" type="ORF">ElyMa_006679100</name>
</gene>
<dbReference type="Proteomes" id="UP000762676">
    <property type="component" value="Unassembled WGS sequence"/>
</dbReference>
<comment type="caution">
    <text evidence="1">The sequence shown here is derived from an EMBL/GenBank/DDBJ whole genome shotgun (WGS) entry which is preliminary data.</text>
</comment>
<keyword evidence="2" id="KW-1185">Reference proteome</keyword>
<dbReference type="PANTHER" id="PTHR36688:SF1">
    <property type="entry name" value="ENDONUCLEASE_EXONUCLEASE_PHOSPHATASE DOMAIN-CONTAINING PROTEIN"/>
    <property type="match status" value="1"/>
</dbReference>
<dbReference type="InterPro" id="IPR052560">
    <property type="entry name" value="RdDP_mobile_element"/>
</dbReference>
<dbReference type="EMBL" id="BMAT01013380">
    <property type="protein sequence ID" value="GFS11699.1"/>
    <property type="molecule type" value="Genomic_DNA"/>
</dbReference>
<protein>
    <submittedName>
        <fullName evidence="1">Hedgehog protein</fullName>
    </submittedName>
</protein>
<proteinExistence type="predicted"/>
<accession>A0AAV4IMC2</accession>
<organism evidence="1 2">
    <name type="scientific">Elysia marginata</name>
    <dbReference type="NCBI Taxonomy" id="1093978"/>
    <lineage>
        <taxon>Eukaryota</taxon>
        <taxon>Metazoa</taxon>
        <taxon>Spiralia</taxon>
        <taxon>Lophotrochozoa</taxon>
        <taxon>Mollusca</taxon>
        <taxon>Gastropoda</taxon>
        <taxon>Heterobranchia</taxon>
        <taxon>Euthyneura</taxon>
        <taxon>Panpulmonata</taxon>
        <taxon>Sacoglossa</taxon>
        <taxon>Placobranchoidea</taxon>
        <taxon>Plakobranchidae</taxon>
        <taxon>Elysia</taxon>
    </lineage>
</organism>